<name>A0A917F4Q9_9ACTN</name>
<dbReference type="RefSeq" id="WP_188779848.1">
    <property type="nucleotide sequence ID" value="NZ_BMKQ01000001.1"/>
</dbReference>
<protein>
    <recommendedName>
        <fullName evidence="3">Biopolymer transporter Tol</fullName>
    </recommendedName>
</protein>
<gene>
    <name evidence="1" type="ORF">GCM10011519_22480</name>
</gene>
<comment type="caution">
    <text evidence="1">The sequence shown here is derived from an EMBL/GenBank/DDBJ whole genome shotgun (WGS) entry which is preliminary data.</text>
</comment>
<dbReference type="Proteomes" id="UP000649179">
    <property type="component" value="Unassembled WGS sequence"/>
</dbReference>
<evidence type="ECO:0000313" key="1">
    <source>
        <dbReference type="EMBL" id="GGF47986.1"/>
    </source>
</evidence>
<dbReference type="EMBL" id="BMKQ01000001">
    <property type="protein sequence ID" value="GGF47986.1"/>
    <property type="molecule type" value="Genomic_DNA"/>
</dbReference>
<reference evidence="1" key="1">
    <citation type="journal article" date="2014" name="Int. J. Syst. Evol. Microbiol.">
        <title>Complete genome sequence of Corynebacterium casei LMG S-19264T (=DSM 44701T), isolated from a smear-ripened cheese.</title>
        <authorList>
            <consortium name="US DOE Joint Genome Institute (JGI-PGF)"/>
            <person name="Walter F."/>
            <person name="Albersmeier A."/>
            <person name="Kalinowski J."/>
            <person name="Ruckert C."/>
        </authorList>
    </citation>
    <scope>NUCLEOTIDE SEQUENCE</scope>
    <source>
        <strain evidence="1">CGMCC 1.16067</strain>
    </source>
</reference>
<keyword evidence="2" id="KW-1185">Reference proteome</keyword>
<organism evidence="1 2">
    <name type="scientific">Marmoricola endophyticus</name>
    <dbReference type="NCBI Taxonomy" id="2040280"/>
    <lineage>
        <taxon>Bacteria</taxon>
        <taxon>Bacillati</taxon>
        <taxon>Actinomycetota</taxon>
        <taxon>Actinomycetes</taxon>
        <taxon>Propionibacteriales</taxon>
        <taxon>Nocardioidaceae</taxon>
        <taxon>Marmoricola</taxon>
    </lineage>
</organism>
<dbReference type="AlphaFoldDB" id="A0A917F4Q9"/>
<reference evidence="1" key="2">
    <citation type="submission" date="2020-09" db="EMBL/GenBank/DDBJ databases">
        <authorList>
            <person name="Sun Q."/>
            <person name="Zhou Y."/>
        </authorList>
    </citation>
    <scope>NUCLEOTIDE SEQUENCE</scope>
    <source>
        <strain evidence="1">CGMCC 1.16067</strain>
    </source>
</reference>
<evidence type="ECO:0000313" key="2">
    <source>
        <dbReference type="Proteomes" id="UP000649179"/>
    </source>
</evidence>
<sequence length="108" mass="12088">MPDPAVTPDGRYVVVRGRLWRRSDPSLDRDERERLVAELMSARSAKGAARRSGDEAAVEVARRRVQAAKEALGERGPVWWDDGAPDLTRHLARTTSYAEWWASVEDGS</sequence>
<proteinExistence type="predicted"/>
<accession>A0A917F4Q9</accession>
<evidence type="ECO:0008006" key="3">
    <source>
        <dbReference type="Google" id="ProtNLM"/>
    </source>
</evidence>